<dbReference type="InterPro" id="IPR056953">
    <property type="entry name" value="CUT_N"/>
</dbReference>
<dbReference type="OrthoDB" id="6139674at2759"/>
<sequence length="496" mass="56064">MKICSVSILISSINIILSLHWTSIEANSIVGLHVKQLQHDPIKSDIVQSESSLPSKEDSIQSNEIHGTPIVPSSIKPDSFGSIAEVTVECNSNLIKINLVSTHRFNGMIYPKGLSTNTSCMMEYFDVNEFEYRLPLRACNTMSTELNDGIEYFNTVIVQPHRRLVTNQGKGYHIRCRYQTKDKRITNTYNLTLSNGDLENRIGSTPLFGTAPIPTSSMKIYHQGTNREIIADNVKIGDRLTLAIAIEQQEIYGMKITNCLVRDGLNWGEQPLINDDGCPVDKEIMGPFEYSNNLTKASVSFHAHKFPYTSSVYYQCNVRLCLKDENGCDDSPPRCDQNGRNYRHISSRSRRDTYDALVVPDISHQHHRALAQRMRKLDKDLSTQVYSGLYVDENENVSDFNEETDSETDSDSIENGKRRPIHHDPSEFCISMRKFAIGVAIASLLLILAVLLLVICILQRRRRRHQHQRLFSSSGSTIGSGSVYSGQYTNRGYSRD</sequence>
<dbReference type="Pfam" id="PF25301">
    <property type="entry name" value="CUT_C"/>
    <property type="match status" value="1"/>
</dbReference>
<evidence type="ECO:0000256" key="3">
    <source>
        <dbReference type="ARBA" id="ARBA00022475"/>
    </source>
</evidence>
<keyword evidence="3" id="KW-1003">Cell membrane</keyword>
<keyword evidence="7 9" id="KW-0472">Membrane</keyword>
<feature type="signal peptide" evidence="10">
    <location>
        <begin position="1"/>
        <end position="26"/>
    </location>
</feature>
<evidence type="ECO:0000256" key="6">
    <source>
        <dbReference type="ARBA" id="ARBA00022989"/>
    </source>
</evidence>
<dbReference type="PANTHER" id="PTHR22907:SF54">
    <property type="entry name" value="GH04558P"/>
    <property type="match status" value="1"/>
</dbReference>
<keyword evidence="6 9" id="KW-1133">Transmembrane helix</keyword>
<feature type="chain" id="PRO_5010784578" evidence="10">
    <location>
        <begin position="27"/>
        <end position="496"/>
    </location>
</feature>
<evidence type="ECO:0000256" key="9">
    <source>
        <dbReference type="SAM" id="Phobius"/>
    </source>
</evidence>
<dbReference type="Gene3D" id="2.60.40.4100">
    <property type="entry name" value="Zona pellucida, ZP-C domain"/>
    <property type="match status" value="1"/>
</dbReference>
<dbReference type="AlphaFoldDB" id="A0A132AKM0"/>
<name>A0A132AKM0_SARSC</name>
<dbReference type="SMART" id="SM00241">
    <property type="entry name" value="ZP"/>
    <property type="match status" value="1"/>
</dbReference>
<evidence type="ECO:0000313" key="11">
    <source>
        <dbReference type="EMBL" id="KPM11511.1"/>
    </source>
</evidence>
<dbReference type="GO" id="GO:0005886">
    <property type="term" value="C:plasma membrane"/>
    <property type="evidence" value="ECO:0007669"/>
    <property type="project" value="UniProtKB-SubCell"/>
</dbReference>
<protein>
    <submittedName>
        <fullName evidence="11">Zona pellucida-like domain containing protein 10</fullName>
    </submittedName>
</protein>
<reference evidence="11 12" key="1">
    <citation type="journal article" date="2015" name="Parasit. Vectors">
        <title>Draft genome of the scabies mite.</title>
        <authorList>
            <person name="Rider S.D.Jr."/>
            <person name="Morgan M.S."/>
            <person name="Arlian L.G."/>
        </authorList>
    </citation>
    <scope>NUCLEOTIDE SEQUENCE [LARGE SCALE GENOMIC DNA]</scope>
    <source>
        <strain evidence="11">Arlian Lab</strain>
    </source>
</reference>
<evidence type="ECO:0000256" key="4">
    <source>
        <dbReference type="ARBA" id="ARBA00022692"/>
    </source>
</evidence>
<evidence type="ECO:0000256" key="10">
    <source>
        <dbReference type="SAM" id="SignalP"/>
    </source>
</evidence>
<accession>A0A132AKM0</accession>
<dbReference type="InterPro" id="IPR051962">
    <property type="entry name" value="Cuticlin"/>
</dbReference>
<dbReference type="EMBL" id="JXLN01017373">
    <property type="protein sequence ID" value="KPM11511.1"/>
    <property type="molecule type" value="Genomic_DNA"/>
</dbReference>
<comment type="caution">
    <text evidence="11">The sequence shown here is derived from an EMBL/GenBank/DDBJ whole genome shotgun (WGS) entry which is preliminary data.</text>
</comment>
<dbReference type="PANTHER" id="PTHR22907">
    <property type="entry name" value="GH04558P"/>
    <property type="match status" value="1"/>
</dbReference>
<feature type="compositionally biased region" description="Acidic residues" evidence="8">
    <location>
        <begin position="397"/>
        <end position="412"/>
    </location>
</feature>
<feature type="transmembrane region" description="Helical" evidence="9">
    <location>
        <begin position="435"/>
        <end position="458"/>
    </location>
</feature>
<organism evidence="11 12">
    <name type="scientific">Sarcoptes scabiei</name>
    <name type="common">Itch mite</name>
    <name type="synonym">Acarus scabiei</name>
    <dbReference type="NCBI Taxonomy" id="52283"/>
    <lineage>
        <taxon>Eukaryota</taxon>
        <taxon>Metazoa</taxon>
        <taxon>Ecdysozoa</taxon>
        <taxon>Arthropoda</taxon>
        <taxon>Chelicerata</taxon>
        <taxon>Arachnida</taxon>
        <taxon>Acari</taxon>
        <taxon>Acariformes</taxon>
        <taxon>Sarcoptiformes</taxon>
        <taxon>Astigmata</taxon>
        <taxon>Psoroptidia</taxon>
        <taxon>Sarcoptoidea</taxon>
        <taxon>Sarcoptidae</taxon>
        <taxon>Sarcoptinae</taxon>
        <taxon>Sarcoptes</taxon>
    </lineage>
</organism>
<evidence type="ECO:0000256" key="2">
    <source>
        <dbReference type="ARBA" id="ARBA00022460"/>
    </source>
</evidence>
<dbReference type="VEuPathDB" id="VectorBase:SSCA002558"/>
<evidence type="ECO:0000256" key="5">
    <source>
        <dbReference type="ARBA" id="ARBA00022729"/>
    </source>
</evidence>
<dbReference type="Gene3D" id="2.60.40.3210">
    <property type="entry name" value="Zona pellucida, ZP-N domain"/>
    <property type="match status" value="1"/>
</dbReference>
<dbReference type="PROSITE" id="PS51034">
    <property type="entry name" value="ZP_2"/>
    <property type="match status" value="1"/>
</dbReference>
<evidence type="ECO:0000256" key="8">
    <source>
        <dbReference type="SAM" id="MobiDB-lite"/>
    </source>
</evidence>
<comment type="subcellular location">
    <subcellularLocation>
        <location evidence="1">Cell membrane</location>
        <topology evidence="1">Single-pass type I membrane protein</topology>
    </subcellularLocation>
</comment>
<dbReference type="GO" id="GO:0042302">
    <property type="term" value="F:structural constituent of cuticle"/>
    <property type="evidence" value="ECO:0007669"/>
    <property type="project" value="UniProtKB-KW"/>
</dbReference>
<keyword evidence="5 10" id="KW-0732">Signal</keyword>
<dbReference type="Pfam" id="PF25057">
    <property type="entry name" value="CUT_N"/>
    <property type="match status" value="1"/>
</dbReference>
<evidence type="ECO:0000256" key="7">
    <source>
        <dbReference type="ARBA" id="ARBA00023136"/>
    </source>
</evidence>
<keyword evidence="4 9" id="KW-0812">Transmembrane</keyword>
<dbReference type="InterPro" id="IPR057475">
    <property type="entry name" value="CUT_C"/>
</dbReference>
<gene>
    <name evidence="11" type="ORF">QR98_0100830</name>
</gene>
<dbReference type="InterPro" id="IPR042235">
    <property type="entry name" value="ZP-C_dom"/>
</dbReference>
<proteinExistence type="predicted"/>
<evidence type="ECO:0000256" key="1">
    <source>
        <dbReference type="ARBA" id="ARBA00004251"/>
    </source>
</evidence>
<keyword evidence="2" id="KW-0193">Cuticle</keyword>
<feature type="region of interest" description="Disordered" evidence="8">
    <location>
        <begin position="397"/>
        <end position="419"/>
    </location>
</feature>
<dbReference type="InterPro" id="IPR001507">
    <property type="entry name" value="ZP_dom"/>
</dbReference>
<evidence type="ECO:0000313" key="12">
    <source>
        <dbReference type="Proteomes" id="UP000616769"/>
    </source>
</evidence>
<dbReference type="Proteomes" id="UP000616769">
    <property type="component" value="Unassembled WGS sequence"/>
</dbReference>